<dbReference type="SMART" id="SM01196">
    <property type="entry name" value="FERM_C"/>
    <property type="match status" value="1"/>
</dbReference>
<dbReference type="PROSITE" id="PS50056">
    <property type="entry name" value="TYR_PHOSPHATASE_2"/>
    <property type="match status" value="1"/>
</dbReference>
<dbReference type="InterPro" id="IPR019749">
    <property type="entry name" value="Band_41_domain"/>
</dbReference>
<dbReference type="Gene3D" id="2.30.42.10">
    <property type="match status" value="5"/>
</dbReference>
<dbReference type="InterPro" id="IPR000242">
    <property type="entry name" value="PTP_cat"/>
</dbReference>
<dbReference type="GO" id="GO:0005856">
    <property type="term" value="C:cytoskeleton"/>
    <property type="evidence" value="ECO:0007669"/>
    <property type="project" value="UniProtKB-SubCell"/>
</dbReference>
<organism evidence="17 18">
    <name type="scientific">Crotalus adamanteus</name>
    <name type="common">Eastern diamondback rattlesnake</name>
    <dbReference type="NCBI Taxonomy" id="8729"/>
    <lineage>
        <taxon>Eukaryota</taxon>
        <taxon>Metazoa</taxon>
        <taxon>Chordata</taxon>
        <taxon>Craniata</taxon>
        <taxon>Vertebrata</taxon>
        <taxon>Euteleostomi</taxon>
        <taxon>Lepidosauria</taxon>
        <taxon>Squamata</taxon>
        <taxon>Bifurcata</taxon>
        <taxon>Unidentata</taxon>
        <taxon>Episquamata</taxon>
        <taxon>Toxicofera</taxon>
        <taxon>Serpentes</taxon>
        <taxon>Colubroidea</taxon>
        <taxon>Viperidae</taxon>
        <taxon>Crotalinae</taxon>
        <taxon>Crotalus</taxon>
    </lineage>
</organism>
<keyword evidence="7" id="KW-0539">Nucleus</keyword>
<keyword evidence="5" id="KW-0677">Repeat</keyword>
<dbReference type="Gene3D" id="1.10.510.10">
    <property type="entry name" value="Transferase(Phosphotransferase) domain 1"/>
    <property type="match status" value="1"/>
</dbReference>
<feature type="compositionally biased region" description="Polar residues" evidence="11">
    <location>
        <begin position="1644"/>
        <end position="1657"/>
    </location>
</feature>
<feature type="region of interest" description="Disordered" evidence="11">
    <location>
        <begin position="1430"/>
        <end position="1454"/>
    </location>
</feature>
<evidence type="ECO:0000256" key="9">
    <source>
        <dbReference type="PIRSR" id="PIRSR000933-51"/>
    </source>
</evidence>
<feature type="region of interest" description="Disordered" evidence="11">
    <location>
        <begin position="656"/>
        <end position="682"/>
    </location>
</feature>
<dbReference type="GO" id="GO:0005737">
    <property type="term" value="C:cytoplasm"/>
    <property type="evidence" value="ECO:0007669"/>
    <property type="project" value="TreeGrafter"/>
</dbReference>
<dbReference type="Pfam" id="PF00595">
    <property type="entry name" value="PDZ"/>
    <property type="match status" value="5"/>
</dbReference>
<feature type="compositionally biased region" description="Low complexity" evidence="11">
    <location>
        <begin position="44"/>
        <end position="55"/>
    </location>
</feature>
<feature type="domain" description="PDZ" evidence="15">
    <location>
        <begin position="1287"/>
        <end position="1373"/>
    </location>
</feature>
<dbReference type="CDD" id="cd06792">
    <property type="entry name" value="PDZ2-PTPN13_FRMPD2-like"/>
    <property type="match status" value="1"/>
</dbReference>
<dbReference type="InterPro" id="IPR019748">
    <property type="entry name" value="FERM_central"/>
</dbReference>
<dbReference type="GO" id="GO:0036312">
    <property type="term" value="F:phosphatidylinositol 3-kinase regulatory subunit binding"/>
    <property type="evidence" value="ECO:0007669"/>
    <property type="project" value="TreeGrafter"/>
</dbReference>
<dbReference type="GO" id="GO:0005634">
    <property type="term" value="C:nucleus"/>
    <property type="evidence" value="ECO:0007669"/>
    <property type="project" value="UniProtKB-SubCell"/>
</dbReference>
<feature type="domain" description="PDZ" evidence="15">
    <location>
        <begin position="1965"/>
        <end position="2046"/>
    </location>
</feature>
<feature type="compositionally biased region" description="Basic and acidic residues" evidence="11">
    <location>
        <begin position="1821"/>
        <end position="1834"/>
    </location>
</feature>
<dbReference type="SUPFAM" id="SSF54236">
    <property type="entry name" value="Ubiquitin-like"/>
    <property type="match status" value="1"/>
</dbReference>
<dbReference type="Gene3D" id="3.10.20.90">
    <property type="entry name" value="Phosphatidylinositol 3-kinase Catalytic Subunit, Chain A, domain 1"/>
    <property type="match status" value="1"/>
</dbReference>
<feature type="domain" description="FERM" evidence="14">
    <location>
        <begin position="783"/>
        <end position="1083"/>
    </location>
</feature>
<feature type="region of interest" description="Disordered" evidence="11">
    <location>
        <begin position="1394"/>
        <end position="1417"/>
    </location>
</feature>
<dbReference type="FunFam" id="2.30.42.10:FF:000086">
    <property type="entry name" value="Tyrosine-protein phosphatase non-receptor type 13"/>
    <property type="match status" value="1"/>
</dbReference>
<dbReference type="SMART" id="SM00750">
    <property type="entry name" value="KIND"/>
    <property type="match status" value="1"/>
</dbReference>
<evidence type="ECO:0000259" key="15">
    <source>
        <dbReference type="PROSITE" id="PS50106"/>
    </source>
</evidence>
<feature type="region of interest" description="Disordered" evidence="11">
    <location>
        <begin position="2264"/>
        <end position="2300"/>
    </location>
</feature>
<dbReference type="SUPFAM" id="SSF47031">
    <property type="entry name" value="Second domain of FERM"/>
    <property type="match status" value="1"/>
</dbReference>
<dbReference type="FunFam" id="2.30.42.10:FF:000105">
    <property type="entry name" value="Tyrosine-protein phosphatase non-receptor type 13"/>
    <property type="match status" value="1"/>
</dbReference>
<evidence type="ECO:0000259" key="16">
    <source>
        <dbReference type="PROSITE" id="PS51377"/>
    </source>
</evidence>
<feature type="domain" description="PDZ" evidence="15">
    <location>
        <begin position="2060"/>
        <end position="2143"/>
    </location>
</feature>
<reference evidence="17 18" key="1">
    <citation type="journal article" date="2024" name="Proc. Natl. Acad. Sci. U.S.A.">
        <title>The genetic regulatory architecture and epigenomic basis for age-related changes in rattlesnake venom.</title>
        <authorList>
            <person name="Hogan M.P."/>
            <person name="Holding M.L."/>
            <person name="Nystrom G.S."/>
            <person name="Colston T.J."/>
            <person name="Bartlett D.A."/>
            <person name="Mason A.J."/>
            <person name="Ellsworth S.A."/>
            <person name="Rautsaw R.M."/>
            <person name="Lawrence K.C."/>
            <person name="Strickland J.L."/>
            <person name="He B."/>
            <person name="Fraser P."/>
            <person name="Margres M.J."/>
            <person name="Gilbert D.M."/>
            <person name="Gibbs H.L."/>
            <person name="Parkinson C.L."/>
            <person name="Rokyta D.R."/>
        </authorList>
    </citation>
    <scope>NUCLEOTIDE SEQUENCE [LARGE SCALE GENOMIC DNA]</scope>
    <source>
        <strain evidence="17">DRR0105</strain>
    </source>
</reference>
<dbReference type="Pfam" id="PF09380">
    <property type="entry name" value="FERM_C"/>
    <property type="match status" value="1"/>
</dbReference>
<dbReference type="InterPro" id="IPR018979">
    <property type="entry name" value="FERM_N"/>
</dbReference>
<dbReference type="InterPro" id="IPR000299">
    <property type="entry name" value="FERM_domain"/>
</dbReference>
<dbReference type="InterPro" id="IPR003595">
    <property type="entry name" value="Tyr_Pase_cat"/>
</dbReference>
<dbReference type="EMBL" id="JAOTOJ010000007">
    <property type="protein sequence ID" value="KAK9398685.1"/>
    <property type="molecule type" value="Genomic_DNA"/>
</dbReference>
<feature type="region of interest" description="Disordered" evidence="11">
    <location>
        <begin position="1787"/>
        <end position="1847"/>
    </location>
</feature>
<feature type="compositionally biased region" description="Polar residues" evidence="11">
    <location>
        <begin position="1405"/>
        <end position="1417"/>
    </location>
</feature>
<dbReference type="SUPFAM" id="SSF50729">
    <property type="entry name" value="PH domain-like"/>
    <property type="match status" value="1"/>
</dbReference>
<dbReference type="Pfam" id="PF16599">
    <property type="entry name" value="PTN13_u3"/>
    <property type="match status" value="1"/>
</dbReference>
<evidence type="ECO:0000313" key="17">
    <source>
        <dbReference type="EMBL" id="KAK9398685.1"/>
    </source>
</evidence>
<comment type="subcellular location">
    <subcellularLocation>
        <location evidence="2">Cytoplasm</location>
        <location evidence="2">Cytoskeleton</location>
    </subcellularLocation>
    <subcellularLocation>
        <location evidence="1">Nucleus</location>
    </subcellularLocation>
</comment>
<feature type="binding site" evidence="9">
    <location>
        <begin position="2588"/>
        <end position="2594"/>
    </location>
    <ligand>
        <name>substrate</name>
    </ligand>
</feature>
<feature type="compositionally biased region" description="Polar residues" evidence="11">
    <location>
        <begin position="1432"/>
        <end position="1453"/>
    </location>
</feature>
<gene>
    <name evidence="17" type="ORF">NXF25_013654</name>
</gene>
<dbReference type="PROSITE" id="PS50055">
    <property type="entry name" value="TYR_PHOSPHATASE_PTP"/>
    <property type="match status" value="1"/>
</dbReference>
<evidence type="ECO:0000256" key="6">
    <source>
        <dbReference type="ARBA" id="ARBA00023212"/>
    </source>
</evidence>
<dbReference type="InterPro" id="IPR029021">
    <property type="entry name" value="Prot-tyrosine_phosphatase-like"/>
</dbReference>
<dbReference type="SUPFAM" id="SSF50156">
    <property type="entry name" value="PDZ domain-like"/>
    <property type="match status" value="5"/>
</dbReference>
<feature type="compositionally biased region" description="Basic and acidic residues" evidence="11">
    <location>
        <begin position="77"/>
        <end position="88"/>
    </location>
</feature>
<keyword evidence="6" id="KW-0206">Cytoskeleton</keyword>
<dbReference type="CDD" id="cd13187">
    <property type="entry name" value="FERM_C_PTPH13"/>
    <property type="match status" value="1"/>
</dbReference>
<feature type="compositionally biased region" description="Gly residues" evidence="11">
    <location>
        <begin position="115"/>
        <end position="132"/>
    </location>
</feature>
<feature type="compositionally biased region" description="Low complexity" evidence="11">
    <location>
        <begin position="1835"/>
        <end position="1844"/>
    </location>
</feature>
<evidence type="ECO:0000256" key="4">
    <source>
        <dbReference type="ARBA" id="ARBA00022490"/>
    </source>
</evidence>
<feature type="region of interest" description="Disordered" evidence="11">
    <location>
        <begin position="1467"/>
        <end position="1513"/>
    </location>
</feature>
<feature type="compositionally biased region" description="Polar residues" evidence="11">
    <location>
        <begin position="1480"/>
        <end position="1490"/>
    </location>
</feature>
<feature type="binding site" evidence="9">
    <location>
        <position position="2558"/>
    </location>
    <ligand>
        <name>substrate</name>
    </ligand>
</feature>
<dbReference type="SMART" id="SM00404">
    <property type="entry name" value="PTPc_motif"/>
    <property type="match status" value="1"/>
</dbReference>
<feature type="domain" description="PDZ" evidence="15">
    <location>
        <begin position="1551"/>
        <end position="1636"/>
    </location>
</feature>
<evidence type="ECO:0000256" key="2">
    <source>
        <dbReference type="ARBA" id="ARBA00004245"/>
    </source>
</evidence>
<evidence type="ECO:0000256" key="5">
    <source>
        <dbReference type="ARBA" id="ARBA00022737"/>
    </source>
</evidence>
<dbReference type="PANTHER" id="PTHR46900:SF1">
    <property type="entry name" value="TYROSINE-PROTEIN PHOSPHATASE NON-RECEPTOR TYPE 13"/>
    <property type="match status" value="1"/>
</dbReference>
<feature type="compositionally biased region" description="Low complexity" evidence="11">
    <location>
        <begin position="663"/>
        <end position="673"/>
    </location>
</feature>
<dbReference type="FunFam" id="2.30.29.30:FF:000107">
    <property type="entry name" value="Tyrosine-protein phosphatase non-receptor type 13"/>
    <property type="match status" value="1"/>
</dbReference>
<dbReference type="GO" id="GO:0004725">
    <property type="term" value="F:protein tyrosine phosphatase activity"/>
    <property type="evidence" value="ECO:0007669"/>
    <property type="project" value="InterPro"/>
</dbReference>
<dbReference type="InterPro" id="IPR052074">
    <property type="entry name" value="NonRcpt_TyrProt_Phosphatase"/>
</dbReference>
<evidence type="ECO:0000259" key="13">
    <source>
        <dbReference type="PROSITE" id="PS50056"/>
    </source>
</evidence>
<dbReference type="SMART" id="SM00194">
    <property type="entry name" value="PTPc"/>
    <property type="match status" value="1"/>
</dbReference>
<name>A0AAW1B9K6_CROAD</name>
<dbReference type="Pfam" id="PF00373">
    <property type="entry name" value="FERM_M"/>
    <property type="match status" value="1"/>
</dbReference>
<dbReference type="InterPro" id="IPR029071">
    <property type="entry name" value="Ubiquitin-like_domsf"/>
</dbReference>
<dbReference type="PROSITE" id="PS51377">
    <property type="entry name" value="KIND"/>
    <property type="match status" value="1"/>
</dbReference>
<dbReference type="FunFam" id="2.30.42.10:FF:000174">
    <property type="entry name" value="Tyrosine-protein phosphatase non-receptor type 13"/>
    <property type="match status" value="1"/>
</dbReference>
<feature type="coiled-coil region" evidence="10">
    <location>
        <begin position="684"/>
        <end position="711"/>
    </location>
</feature>
<dbReference type="Pfam" id="PF09379">
    <property type="entry name" value="FERM_N"/>
    <property type="match status" value="1"/>
</dbReference>
<evidence type="ECO:0000256" key="8">
    <source>
        <dbReference type="PIRSR" id="PIRSR000933-50"/>
    </source>
</evidence>
<dbReference type="Gene3D" id="1.20.80.10">
    <property type="match status" value="1"/>
</dbReference>
<dbReference type="FunFam" id="3.10.20.90:FF:000082">
    <property type="entry name" value="Tyrosine-protein phosphatase non-receptor type 13"/>
    <property type="match status" value="1"/>
</dbReference>
<dbReference type="Proteomes" id="UP001474421">
    <property type="component" value="Unassembled WGS sequence"/>
</dbReference>
<feature type="region of interest" description="Disordered" evidence="11">
    <location>
        <begin position="19"/>
        <end position="180"/>
    </location>
</feature>
<dbReference type="InterPro" id="IPR014352">
    <property type="entry name" value="FERM/acyl-CoA-bd_prot_sf"/>
</dbReference>
<keyword evidence="10" id="KW-0175">Coiled coil</keyword>
<feature type="active site" description="Phosphocysteine intermediate" evidence="8">
    <location>
        <position position="2588"/>
    </location>
</feature>
<dbReference type="SUPFAM" id="SSF52799">
    <property type="entry name" value="(Phosphotyrosine protein) phosphatases II"/>
    <property type="match status" value="1"/>
</dbReference>
<feature type="domain" description="KIND" evidence="16">
    <location>
        <begin position="215"/>
        <end position="399"/>
    </location>
</feature>
<evidence type="ECO:0000256" key="7">
    <source>
        <dbReference type="ARBA" id="ARBA00023242"/>
    </source>
</evidence>
<evidence type="ECO:0000256" key="10">
    <source>
        <dbReference type="SAM" id="Coils"/>
    </source>
</evidence>
<dbReference type="CDD" id="cd17195">
    <property type="entry name" value="FERM_F1_PTPN13"/>
    <property type="match status" value="1"/>
</dbReference>
<dbReference type="PROSITE" id="PS00661">
    <property type="entry name" value="FERM_2"/>
    <property type="match status" value="1"/>
</dbReference>
<dbReference type="CDD" id="cd06697">
    <property type="entry name" value="PDZ5_PTPN13-like"/>
    <property type="match status" value="1"/>
</dbReference>
<evidence type="ECO:0000256" key="11">
    <source>
        <dbReference type="SAM" id="MobiDB-lite"/>
    </source>
</evidence>
<dbReference type="Pfam" id="PF00102">
    <property type="entry name" value="Y_phosphatase"/>
    <property type="match status" value="1"/>
</dbReference>
<dbReference type="InterPro" id="IPR018980">
    <property type="entry name" value="FERM_PH-like_C"/>
</dbReference>
<dbReference type="CDD" id="cd06696">
    <property type="entry name" value="PDZ4_PTPN13-like"/>
    <property type="match status" value="1"/>
</dbReference>
<feature type="compositionally biased region" description="Polar residues" evidence="11">
    <location>
        <begin position="1861"/>
        <end position="1876"/>
    </location>
</feature>
<keyword evidence="18" id="KW-1185">Reference proteome</keyword>
<accession>A0AAW1B9K6</accession>
<dbReference type="FunFam" id="2.30.42.10:FF:000084">
    <property type="entry name" value="Tyrosine-protein phosphatase non-receptor type 13"/>
    <property type="match status" value="1"/>
</dbReference>
<feature type="binding site" evidence="9">
    <location>
        <position position="2632"/>
    </location>
    <ligand>
        <name>substrate</name>
    </ligand>
</feature>
<feature type="domain" description="PDZ" evidence="15">
    <location>
        <begin position="1685"/>
        <end position="1773"/>
    </location>
</feature>
<dbReference type="InterPro" id="IPR011019">
    <property type="entry name" value="KIND_dom"/>
</dbReference>
<dbReference type="InterPro" id="IPR011993">
    <property type="entry name" value="PH-like_dom_sf"/>
</dbReference>
<feature type="region of interest" description="Disordered" evidence="11">
    <location>
        <begin position="527"/>
        <end position="547"/>
    </location>
</feature>
<feature type="region of interest" description="Disordered" evidence="11">
    <location>
        <begin position="1640"/>
        <end position="1659"/>
    </location>
</feature>
<feature type="region of interest" description="Disordered" evidence="11">
    <location>
        <begin position="1861"/>
        <end position="1883"/>
    </location>
</feature>
<dbReference type="CDD" id="cd14473">
    <property type="entry name" value="FERM_B-lobe"/>
    <property type="match status" value="1"/>
</dbReference>
<dbReference type="InterPro" id="IPR019747">
    <property type="entry name" value="FERM_CS"/>
</dbReference>
<dbReference type="Gene3D" id="2.30.29.30">
    <property type="entry name" value="Pleckstrin-homology domain (PH domain)/Phosphotyrosine-binding domain (PTB)"/>
    <property type="match status" value="1"/>
</dbReference>
<dbReference type="PRINTS" id="PR00700">
    <property type="entry name" value="PRTYPHPHTASE"/>
</dbReference>
<sequence length="2656" mass="294425">MSFEPLDLFWLRGQRRLRNSGEGCRGRGSKSNQQGRPCGWLSNPRATRLARAPARGGPGGREKSCRRACVSSFPAAREARPARRRAQERPVPAAGREKGSRRTLPRLLVLKEPGSQGGRQGGGSEAGRGSGSCLGSVQAGRGEGRRVGGVGAGGLAAARRCCRRPRRRPGPSAPATRARLPASLAVDSRGAFPPRRAFPAPDRLPEPLAADKMHVSLAEALEVRGGPLQEEEIWAVLNQSAESLQELLRKADPTALGFLISPWSLLLLPSGSVSFTDKNVSNQDLQAFTEPEVLKNQLLSSVSDVEKIHIYSLGMTLYWGADYDVPESQPIKLGDHLNSILLGMCEDTAYARVSVRTVLDACSAHIRNSNCAPSFSYVKQLVKLVLGSFHGVDQLPCTGDKKLHTDKSQAIRERLRGKRLPTGRMTDAAAGYQAPFSQQTMLNKGLSKSLEFLSISDSQGEKELAQNIVSDYNSGHEDSADTCCPYRFRASNLEKKANSNPKRKVWASSSDLLCTTHKVTEGDYVADSHKHHHQGGTISGRTSGALRNKESRYSDGSIALDIFGPQKLDQVLHVSETSTSAALLCAFDRIKEKQKKLQLLREAMNVEEHVRKYKSYHSDVCSTDSEGPSFISSETDFRQVPVRRYEALKDESSISSLRIDDTSSSGQKQGQRSRQYDATPEDNLLSQEVMLKRQEEEMMQLQAKMALRQSRLSLYPGDIVRPSVLDMTKDPLREIALETAMTQRKLRNFFGPEFVKTTIEPFTTLDLPKSILNKKGKNEDNRRKVNIILLSGQRLELTCDTKTLCKDVFDMVVAHIGLMEHHLFGLASLKENEYFFIDPELKLTKVAPDGWKEESKKRNKNTVNFVLYFRIKFFVDDISLIQHTLTYHQYYLQLRKDLLEEKVHCDDETALLLASLALQAEYGDYQEEVHGLSYFRTEHYLPARVIENLKLPNVKEELPKLHSTYGGASEKEAEIEFLKICQRLTNYGVHFHRVLPEKKSQTGILLGVCSKGVIIFEVHNGARMPVLRFPWRETKKISFSKRKITLQNTSDGIKHTFQTDTTKTCQYLLQVCSAQHKFQLQMKARQSNQDAQEIERASLRSLSLHPDSVKGFNMGRAISTNSLASSTLNRLAVRPSTVQAEILKRLSYSELSLFQPAQGYSRDKNEKTSWEERPKIMSKSFHDLTESQVLVSPVRKKFATSGNSSSRKMEDLMEKIFQTAPKSNTESVVGGAKLNNSDSHAGLNASLERKKNEFDSSSTEDTDQAFVIDGLQTEKNIVSLPEREVNLINLNKDEKYGLGFEITGGEKTGKFDLGIFIQSVTPGGPADLQGSLKPGDRLISVNSVSLEGVSHLAALEIIEHAPENVTLVVSQPKDGSVKGTSSLLRKGCFKKTSLRADHEAESSSEEQNWPVSQWRPNSGSVSGICSSKWGGSLSSQDSRTESASLSQSQTNHSYGHHINDQQELQRCSNLLPGPPKCSERNGSSSETNLIKTKLTGMAETPDYSDRGDSDMDEATYSSSQEQTALKREAFLVNFSSSMNSKIPLKPGDIFEVRLAKNENGLGISVTGGVNTSVKYGGLYVKAIIPKGAAEADGRIQKGDRVLSVNGITLEGATHKQAVEIMRNTGQEVHLVLEKGQLPAPRVQAPTTSQCTPTNKPSHSVLLEKPVKKTSGAREYNFVTDDNTFEVKLVKNSSGLGFSFCREDSVSPEQPGSSIVRVKKLFPGQPAAESGQIEVGDVILKVNGSSLKGLSQQEVISALRGTSPEVTLLLCRPLPGILPEIDPTLLTPIHSPPQIFPKVGKGNLPPPNGQQDDSSDENEAIDQNKVRSPSRRDSYSDSSESGGDEIITNAASPKWNSALYQTPSKSAAQAPSPYETSSKQREAVHTAFCPPLESSRKQDMENSNPPSPLLMELSPISNQRTISLNFTEEKFNSSLSDFTSPQGRVAPLFSQLEKHADEYEPEVELRVVLTKSEKGSLGFTVTKGSDNIGCYIHDVVQDPAKSDGRLQPGDRLIKVNEIDVTNMSHTDAVSFLRAAPKTVMLVLGRVLEQPKIPIFPHLLPDISLICSQEELGISLAGGHDSLYQVLYISDISPKSAAATEGTLHILDVIHYINGISSQGMTLKEAKRALEIALPNVTLKATRDGHPVFPKAKEHEFIGLKSIKQNGHFQGEHCSKTEKGPHHYKINGETNNSLQLTSLTQDPISKEMPPSDTTFQVSDFLKYNNHKDSINLSIPQDEDSYDEDDHNQVIQYLLDVVDEEAQNLLNRNNSASETHHAETNEKLLEEKSEDTDCDGSSLPEDFSETQINGCQEHCNGSRKCGRLPQEDDDDITWGSEELPIELINQQQSVKDCPLITNEELAALPVVQIFPSGNYTGSKLKSTIQKLRGVLEQGIPSKEIENLHDLKPLDQCLAGQTKENRKKNRYKNILPYDTTRVLLGPEGGYINASFIRMLVGTKEYLYIACQGPLPNTVADFWQMAWEQKCTLIAMMTQEVEGEKVKCQRYWPNAIGKTTMVSDKLRLSLVRLQELKGFIIRIMELEDIQTGELRHISHLNFTAWPDHDTPSQPDDLITFISYMRHIHKSGPIITHCSAGIGRSGTLICLDVVLGLISQDLEFDISEVVRLMRLQRHGMVQTEDQYIFCYQVILYVLKRLQAEEQ</sequence>
<dbReference type="SMART" id="SM00228">
    <property type="entry name" value="PDZ"/>
    <property type="match status" value="5"/>
</dbReference>
<evidence type="ECO:0000256" key="1">
    <source>
        <dbReference type="ARBA" id="ARBA00004123"/>
    </source>
</evidence>
<feature type="domain" description="Tyrosine specific protein phosphatases" evidence="13">
    <location>
        <begin position="2569"/>
        <end position="2638"/>
    </location>
</feature>
<feature type="compositionally biased region" description="Basic residues" evidence="11">
    <location>
        <begin position="160"/>
        <end position="169"/>
    </location>
</feature>
<feature type="compositionally biased region" description="Basic and acidic residues" evidence="11">
    <location>
        <begin position="2271"/>
        <end position="2284"/>
    </location>
</feature>
<comment type="caution">
    <text evidence="17">The sequence shown here is derived from an EMBL/GenBank/DDBJ whole genome shotgun (WGS) entry which is preliminary data.</text>
</comment>
<dbReference type="InterPro" id="IPR000387">
    <property type="entry name" value="Tyr_Pase_dom"/>
</dbReference>
<evidence type="ECO:0000256" key="3">
    <source>
        <dbReference type="ARBA" id="ARBA00009649"/>
    </source>
</evidence>
<feature type="domain" description="Tyrosine-protein phosphatase" evidence="12">
    <location>
        <begin position="2393"/>
        <end position="2647"/>
    </location>
</feature>
<dbReference type="FunFam" id="1.20.80.10:FF:000011">
    <property type="entry name" value="Tyrosine-protein phosphatase non-receptor type 13"/>
    <property type="match status" value="1"/>
</dbReference>
<evidence type="ECO:0000259" key="12">
    <source>
        <dbReference type="PROSITE" id="PS50055"/>
    </source>
</evidence>
<evidence type="ECO:0000259" key="14">
    <source>
        <dbReference type="PROSITE" id="PS50057"/>
    </source>
</evidence>
<dbReference type="InterPro" id="IPR036034">
    <property type="entry name" value="PDZ_sf"/>
</dbReference>
<dbReference type="PANTHER" id="PTHR46900">
    <property type="entry name" value="TYROSINE-PROTEIN PHOSPHATASE NON-RECEPTOR TYPE 13"/>
    <property type="match status" value="1"/>
</dbReference>
<dbReference type="InterPro" id="IPR012153">
    <property type="entry name" value="PTPN13"/>
</dbReference>
<dbReference type="InterPro" id="IPR035963">
    <property type="entry name" value="FERM_2"/>
</dbReference>
<dbReference type="PROSITE" id="PS50057">
    <property type="entry name" value="FERM_3"/>
    <property type="match status" value="1"/>
</dbReference>
<dbReference type="SMART" id="SM00295">
    <property type="entry name" value="B41"/>
    <property type="match status" value="1"/>
</dbReference>
<dbReference type="InterPro" id="IPR001478">
    <property type="entry name" value="PDZ"/>
</dbReference>
<comment type="similarity">
    <text evidence="3">Belongs to the protein-tyrosine phosphatase family. Non-receptor class subfamily.</text>
</comment>
<dbReference type="PRINTS" id="PR00935">
    <property type="entry name" value="BAND41"/>
</dbReference>
<proteinExistence type="inferred from homology"/>
<dbReference type="PROSITE" id="PS50106">
    <property type="entry name" value="PDZ"/>
    <property type="match status" value="5"/>
</dbReference>
<evidence type="ECO:0000313" key="18">
    <source>
        <dbReference type="Proteomes" id="UP001474421"/>
    </source>
</evidence>
<dbReference type="PIRSF" id="PIRSF000933">
    <property type="entry name" value="Tyr-Ptase_nr13"/>
    <property type="match status" value="1"/>
</dbReference>
<dbReference type="Gene3D" id="3.90.190.10">
    <property type="entry name" value="Protein tyrosine phosphatase superfamily"/>
    <property type="match status" value="1"/>
</dbReference>
<protein>
    <submittedName>
        <fullName evidence="17">Tyrosine-protein phosphatase non-receptor type 13</fullName>
    </submittedName>
</protein>
<keyword evidence="4" id="KW-0963">Cytoplasm</keyword>
<dbReference type="CDD" id="cd06695">
    <property type="entry name" value="PDZ3_PTPN13_FRMPD2-like"/>
    <property type="match status" value="1"/>
</dbReference>